<comment type="caution">
    <text evidence="2">The sequence shown here is derived from an EMBL/GenBank/DDBJ whole genome shotgun (WGS) entry which is preliminary data.</text>
</comment>
<protein>
    <submittedName>
        <fullName evidence="2">Cobalamin-dependent protein</fullName>
    </submittedName>
</protein>
<dbReference type="PROSITE" id="PS51332">
    <property type="entry name" value="B12_BINDING"/>
    <property type="match status" value="1"/>
</dbReference>
<proteinExistence type="predicted"/>
<organism evidence="2 3">
    <name type="scientific">Megasphaera hexanoica</name>
    <dbReference type="NCBI Taxonomy" id="1675036"/>
    <lineage>
        <taxon>Bacteria</taxon>
        <taxon>Bacillati</taxon>
        <taxon>Bacillota</taxon>
        <taxon>Negativicutes</taxon>
        <taxon>Veillonellales</taxon>
        <taxon>Veillonellaceae</taxon>
        <taxon>Megasphaera</taxon>
    </lineage>
</organism>
<dbReference type="SUPFAM" id="SSF52242">
    <property type="entry name" value="Cobalamin (vitamin B12)-binding domain"/>
    <property type="match status" value="1"/>
</dbReference>
<dbReference type="Pfam" id="PF02310">
    <property type="entry name" value="B12-binding"/>
    <property type="match status" value="1"/>
</dbReference>
<feature type="domain" description="B12-binding" evidence="1">
    <location>
        <begin position="455"/>
        <end position="585"/>
    </location>
</feature>
<dbReference type="InterPro" id="IPR036724">
    <property type="entry name" value="Cobalamin-bd_sf"/>
</dbReference>
<gene>
    <name evidence="2" type="ORF">ACGTZG_05700</name>
</gene>
<dbReference type="Gene3D" id="3.40.50.280">
    <property type="entry name" value="Cobalamin-binding domain"/>
    <property type="match status" value="1"/>
</dbReference>
<accession>A0ABW7DRP4</accession>
<evidence type="ECO:0000313" key="3">
    <source>
        <dbReference type="Proteomes" id="UP001605989"/>
    </source>
</evidence>
<sequence>MSSTVFLKKDLVPNEVPDLTEILSRARKESEGLSVGTTFFMKEYGVRSEAEYKMKMAKKGKVMHHAHIGWNSWEETAKGFRYIYEELKKCDVVLDRFGVALDWVMGVPEEHRDKVMKGGSLIFETPEEWAAVGQVVPIQPHFGDHMIGSLNSTENVRLALNAGVTCMGNIAQYYTYEYPGVPISKEDRVVNMCTAIALMGIFRDQGAVIHSNLDDGFGAMFHDLANMTGWAMMERYLVEELLGGRLSHCFGNLFSDPILRIIFLMVNNAINKYHTPGSMMYGNTIDFSNDYDRNYGALCSFVLADSCAELLFPSGHAVTPIPITEAIRIPSADEIIQVHVTANMLEHKAHYYKDFLDIKKLIAQRDMLLAGGKVFFERLMNGLSDIGVDTRNPCEMFLALKAMGPAKMEELYGAGKEDPKAMRGHVPIKPTDIVANIDKRCGEICDSIDNLENSLTGVHAVVGATDVHEFGKEIVKAVLQEAGATVFDLGANVTPDEVVDTVVETGSSFILMSTYNGIALTYGKTLLKDLKKKGLGDTTVIMGGLLNENMKGESLPVNVDKELTELGIICSASADELVDIIKKNM</sequence>
<dbReference type="EMBL" id="JBIEKR010000004">
    <property type="protein sequence ID" value="MFG6272680.1"/>
    <property type="molecule type" value="Genomic_DNA"/>
</dbReference>
<reference evidence="2 3" key="1">
    <citation type="submission" date="2024-10" db="EMBL/GenBank/DDBJ databases">
        <authorList>
            <person name="Sang B.-I."/>
            <person name="Prabhaharan D."/>
        </authorList>
    </citation>
    <scope>NUCLEOTIDE SEQUENCE [LARGE SCALE GENOMIC DNA]</scope>
    <source>
        <strain evidence="2 3">MH</strain>
    </source>
</reference>
<evidence type="ECO:0000313" key="2">
    <source>
        <dbReference type="EMBL" id="MFG6272680.1"/>
    </source>
</evidence>
<dbReference type="RefSeq" id="WP_113855303.1">
    <property type="nucleotide sequence ID" value="NZ_CP011940.1"/>
</dbReference>
<keyword evidence="3" id="KW-1185">Reference proteome</keyword>
<evidence type="ECO:0000259" key="1">
    <source>
        <dbReference type="PROSITE" id="PS51332"/>
    </source>
</evidence>
<name>A0ABW7DRP4_9FIRM</name>
<dbReference type="Proteomes" id="UP001605989">
    <property type="component" value="Unassembled WGS sequence"/>
</dbReference>
<dbReference type="InterPro" id="IPR006158">
    <property type="entry name" value="Cobalamin-bd"/>
</dbReference>